<dbReference type="PRINTS" id="PR00092">
    <property type="entry name" value="TYROSINASE"/>
</dbReference>
<dbReference type="Gene3D" id="1.10.1280.10">
    <property type="entry name" value="Di-copper center containing domain from catechol oxidase"/>
    <property type="match status" value="1"/>
</dbReference>
<feature type="compositionally biased region" description="Basic and acidic residues" evidence="8">
    <location>
        <begin position="28"/>
        <end position="37"/>
    </location>
</feature>
<evidence type="ECO:0000256" key="8">
    <source>
        <dbReference type="SAM" id="MobiDB-lite"/>
    </source>
</evidence>
<dbReference type="PROSITE" id="PS00210">
    <property type="entry name" value="HEMOCYANIN_2"/>
    <property type="match status" value="1"/>
</dbReference>
<evidence type="ECO:0000256" key="5">
    <source>
        <dbReference type="ARBA" id="ARBA00023002"/>
    </source>
</evidence>
<comment type="similarity">
    <text evidence="2">Belongs to the tyrosinase family.</text>
</comment>
<dbReference type="PROSITE" id="PS00498">
    <property type="entry name" value="TYROSINASE_2"/>
    <property type="match status" value="1"/>
</dbReference>
<dbReference type="InterPro" id="IPR013788">
    <property type="entry name" value="Hemocyanin/hexamerin"/>
</dbReference>
<gene>
    <name evidence="10" type="ORF">PVAP13_6KG088600</name>
</gene>
<proteinExistence type="inferred from homology"/>
<protein>
    <recommendedName>
        <fullName evidence="9">Tyrosinase copper-binding domain-containing protein</fullName>
    </recommendedName>
</protein>
<reference evidence="10" key="1">
    <citation type="submission" date="2020-05" db="EMBL/GenBank/DDBJ databases">
        <title>WGS assembly of Panicum virgatum.</title>
        <authorList>
            <person name="Lovell J.T."/>
            <person name="Jenkins J."/>
            <person name="Shu S."/>
            <person name="Juenger T.E."/>
            <person name="Schmutz J."/>
        </authorList>
    </citation>
    <scope>NUCLEOTIDE SEQUENCE</scope>
    <source>
        <strain evidence="10">AP13</strain>
    </source>
</reference>
<evidence type="ECO:0000256" key="2">
    <source>
        <dbReference type="ARBA" id="ARBA00009928"/>
    </source>
</evidence>
<comment type="cofactor">
    <cofactor evidence="1">
        <name>Cu(2+)</name>
        <dbReference type="ChEBI" id="CHEBI:29036"/>
    </cofactor>
</comment>
<evidence type="ECO:0000256" key="4">
    <source>
        <dbReference type="ARBA" id="ARBA00022784"/>
    </source>
</evidence>
<keyword evidence="5" id="KW-0560">Oxidoreductase</keyword>
<dbReference type="SUPFAM" id="SSF48056">
    <property type="entry name" value="Di-copper centre-containing domain"/>
    <property type="match status" value="1"/>
</dbReference>
<dbReference type="Pfam" id="PF12142">
    <property type="entry name" value="PPO1_DWL"/>
    <property type="match status" value="1"/>
</dbReference>
<dbReference type="PANTHER" id="PTHR11474">
    <property type="entry name" value="TYROSINASE FAMILY MEMBER"/>
    <property type="match status" value="1"/>
</dbReference>
<feature type="compositionally biased region" description="Basic residues" evidence="8">
    <location>
        <begin position="1"/>
        <end position="21"/>
    </location>
</feature>
<evidence type="ECO:0000256" key="6">
    <source>
        <dbReference type="ARBA" id="ARBA00023008"/>
    </source>
</evidence>
<dbReference type="PANTHER" id="PTHR11474:SF117">
    <property type="entry name" value="POLYPHENOL OXIDASE CHLOROPLASTIC"/>
    <property type="match status" value="1"/>
</dbReference>
<comment type="caution">
    <text evidence="10">The sequence shown here is derived from an EMBL/GenBank/DDBJ whole genome shotgun (WGS) entry which is preliminary data.</text>
</comment>
<keyword evidence="7" id="KW-1015">Disulfide bond</keyword>
<dbReference type="InterPro" id="IPR002227">
    <property type="entry name" value="Tyrosinase_Cu-bd"/>
</dbReference>
<keyword evidence="3" id="KW-0479">Metal-binding</keyword>
<dbReference type="InterPro" id="IPR008922">
    <property type="entry name" value="Di-copper_centre_dom_sf"/>
</dbReference>
<evidence type="ECO:0000313" key="11">
    <source>
        <dbReference type="Proteomes" id="UP000823388"/>
    </source>
</evidence>
<dbReference type="Pfam" id="PF12143">
    <property type="entry name" value="PPO1_KFDV"/>
    <property type="match status" value="1"/>
</dbReference>
<dbReference type="Pfam" id="PF00264">
    <property type="entry name" value="Tyrosinase"/>
    <property type="match status" value="1"/>
</dbReference>
<dbReference type="Proteomes" id="UP000823388">
    <property type="component" value="Chromosome 6K"/>
</dbReference>
<evidence type="ECO:0000256" key="7">
    <source>
        <dbReference type="ARBA" id="ARBA00023157"/>
    </source>
</evidence>
<evidence type="ECO:0000256" key="3">
    <source>
        <dbReference type="ARBA" id="ARBA00022723"/>
    </source>
</evidence>
<keyword evidence="11" id="KW-1185">Reference proteome</keyword>
<feature type="domain" description="Tyrosinase copper-binding" evidence="9">
    <location>
        <begin position="293"/>
        <end position="304"/>
    </location>
</feature>
<sequence>MATRRDPRRCRTTSAVRHRRREFSTGGDAHHSHHDAPHGSCQPAHLADAETVEKYRQALAAMRALPDSDPRSFASQAAIHQAYCDGHYRYGGGPAAAASKDADDAPFDVHFSWIFAPWHRMYIYFYERILGGLIGDAAFALPYWNWDAPAGMALPVIFNDAGSPLYDAHRDPAHLAAYVNLDILNAGDTIIPFDPQAIQINNQIVQNNLSSLHPDFLGDKFCAEYPGTASSGTSGSLESMAHTSVGGLIPPSPPCGSAPVHVWAGDPGSSTVGNDGEDHAGADMGFLGTAARDPVFYSHHANVDRLWHLWATELGHSHFDDPAWLDTSFVFYDEKPRPVRVRVRDVLDPAALGYSYDEREPLRWVGARLTPLLPKGAAAAATRRRLLRAAAPAAPAFPLTLTAGQSVELPSVNRPPRAQKTAGGGTQPDTVLVFGGIEFEAGRGGKFDVVINVPPEQAAAAGPRYSEYAGNFATLARGGNRAGETVVVPLVLPLDEVLADIGVGDDDGAVNVVIVPRTQGIKIISPPRIETRER</sequence>
<dbReference type="GO" id="GO:0004097">
    <property type="term" value="F:catechol oxidase activity"/>
    <property type="evidence" value="ECO:0007669"/>
    <property type="project" value="InterPro"/>
</dbReference>
<name>A0A8T0RAN7_PANVG</name>
<dbReference type="InterPro" id="IPR022739">
    <property type="entry name" value="Polyphenol_oxidase_cen"/>
</dbReference>
<keyword evidence="6" id="KW-0186">Copper</keyword>
<evidence type="ECO:0000256" key="1">
    <source>
        <dbReference type="ARBA" id="ARBA00001973"/>
    </source>
</evidence>
<keyword evidence="4" id="KW-0883">Thioether bond</keyword>
<dbReference type="EMBL" id="CM029047">
    <property type="protein sequence ID" value="KAG2582135.1"/>
    <property type="molecule type" value="Genomic_DNA"/>
</dbReference>
<dbReference type="InterPro" id="IPR022740">
    <property type="entry name" value="Polyphenol_oxidase_C"/>
</dbReference>
<dbReference type="AlphaFoldDB" id="A0A8T0RAN7"/>
<dbReference type="InterPro" id="IPR050316">
    <property type="entry name" value="Tyrosinase/Hemocyanin"/>
</dbReference>
<accession>A0A8T0RAN7</accession>
<organism evidence="10 11">
    <name type="scientific">Panicum virgatum</name>
    <name type="common">Blackwell switchgrass</name>
    <dbReference type="NCBI Taxonomy" id="38727"/>
    <lineage>
        <taxon>Eukaryota</taxon>
        <taxon>Viridiplantae</taxon>
        <taxon>Streptophyta</taxon>
        <taxon>Embryophyta</taxon>
        <taxon>Tracheophyta</taxon>
        <taxon>Spermatophyta</taxon>
        <taxon>Magnoliopsida</taxon>
        <taxon>Liliopsida</taxon>
        <taxon>Poales</taxon>
        <taxon>Poaceae</taxon>
        <taxon>PACMAD clade</taxon>
        <taxon>Panicoideae</taxon>
        <taxon>Panicodae</taxon>
        <taxon>Paniceae</taxon>
        <taxon>Panicinae</taxon>
        <taxon>Panicum</taxon>
        <taxon>Panicum sect. Hiantes</taxon>
    </lineage>
</organism>
<dbReference type="GO" id="GO:0046872">
    <property type="term" value="F:metal ion binding"/>
    <property type="evidence" value="ECO:0007669"/>
    <property type="project" value="UniProtKB-KW"/>
</dbReference>
<feature type="region of interest" description="Disordered" evidence="8">
    <location>
        <begin position="1"/>
        <end position="43"/>
    </location>
</feature>
<evidence type="ECO:0000259" key="9">
    <source>
        <dbReference type="PROSITE" id="PS00498"/>
    </source>
</evidence>
<evidence type="ECO:0000313" key="10">
    <source>
        <dbReference type="EMBL" id="KAG2582135.1"/>
    </source>
</evidence>